<evidence type="ECO:0000256" key="1">
    <source>
        <dbReference type="ARBA" id="ARBA00022993"/>
    </source>
</evidence>
<dbReference type="Proteomes" id="UP000799766">
    <property type="component" value="Unassembled WGS sequence"/>
</dbReference>
<dbReference type="Pfam" id="PF02441">
    <property type="entry name" value="Flavoprotein"/>
    <property type="match status" value="1"/>
</dbReference>
<accession>A0A6A6PCH8</accession>
<organism evidence="4 5">
    <name type="scientific">Lineolata rhizophorae</name>
    <dbReference type="NCBI Taxonomy" id="578093"/>
    <lineage>
        <taxon>Eukaryota</taxon>
        <taxon>Fungi</taxon>
        <taxon>Dikarya</taxon>
        <taxon>Ascomycota</taxon>
        <taxon>Pezizomycotina</taxon>
        <taxon>Dothideomycetes</taxon>
        <taxon>Dothideomycetes incertae sedis</taxon>
        <taxon>Lineolatales</taxon>
        <taxon>Lineolataceae</taxon>
        <taxon>Lineolata</taxon>
    </lineage>
</organism>
<keyword evidence="1" id="KW-0173">Coenzyme A biosynthesis</keyword>
<evidence type="ECO:0000259" key="3">
    <source>
        <dbReference type="Pfam" id="PF02441"/>
    </source>
</evidence>
<reference evidence="4" key="1">
    <citation type="journal article" date="2020" name="Stud. Mycol.">
        <title>101 Dothideomycetes genomes: a test case for predicting lifestyles and emergence of pathogens.</title>
        <authorList>
            <person name="Haridas S."/>
            <person name="Albert R."/>
            <person name="Binder M."/>
            <person name="Bloem J."/>
            <person name="Labutti K."/>
            <person name="Salamov A."/>
            <person name="Andreopoulos B."/>
            <person name="Baker S."/>
            <person name="Barry K."/>
            <person name="Bills G."/>
            <person name="Bluhm B."/>
            <person name="Cannon C."/>
            <person name="Castanera R."/>
            <person name="Culley D."/>
            <person name="Daum C."/>
            <person name="Ezra D."/>
            <person name="Gonzalez J."/>
            <person name="Henrissat B."/>
            <person name="Kuo A."/>
            <person name="Liang C."/>
            <person name="Lipzen A."/>
            <person name="Lutzoni F."/>
            <person name="Magnuson J."/>
            <person name="Mondo S."/>
            <person name="Nolan M."/>
            <person name="Ohm R."/>
            <person name="Pangilinan J."/>
            <person name="Park H.-J."/>
            <person name="Ramirez L."/>
            <person name="Alfaro M."/>
            <person name="Sun H."/>
            <person name="Tritt A."/>
            <person name="Yoshinaga Y."/>
            <person name="Zwiers L.-H."/>
            <person name="Turgeon B."/>
            <person name="Goodwin S."/>
            <person name="Spatafora J."/>
            <person name="Crous P."/>
            <person name="Grigoriev I."/>
        </authorList>
    </citation>
    <scope>NUCLEOTIDE SEQUENCE</scope>
    <source>
        <strain evidence="4">ATCC 16933</strain>
    </source>
</reference>
<dbReference type="Gene3D" id="3.40.50.1950">
    <property type="entry name" value="Flavin prenyltransferase-like"/>
    <property type="match status" value="1"/>
</dbReference>
<feature type="domain" description="Flavoprotein" evidence="3">
    <location>
        <begin position="34"/>
        <end position="249"/>
    </location>
</feature>
<dbReference type="PANTHER" id="PTHR14359:SF6">
    <property type="entry name" value="PHOSPHOPANTOTHENOYLCYSTEINE DECARBOXYLASE"/>
    <property type="match status" value="1"/>
</dbReference>
<sequence>MAYPMPLETTGDFNHPPTSTVFSASDHFNDARPHLLLCASGSVATIKIPLIVQRLTTAYKPMPHIRIILTASSAHFLSGQSVEQPPVPSLTSLPGVEAVYADEDEWAVPWTRGSKILHIELRRWADACAVAPLSANSMAKMVQGIADNLLLSTLRAWDTDGTVDPIRWPPSMQRMPPGSAPPKKILVAPAMNTAMWRHPVTRVQVRMLEEEWGTWVRVLRPQEKELACGDTGDGAMRDWRQVVAEIADRINQTVERLWR</sequence>
<dbReference type="GO" id="GO:0004633">
    <property type="term" value="F:phosphopantothenoylcysteine decarboxylase activity"/>
    <property type="evidence" value="ECO:0007669"/>
    <property type="project" value="TreeGrafter"/>
</dbReference>
<dbReference type="InterPro" id="IPR036551">
    <property type="entry name" value="Flavin_trans-like"/>
</dbReference>
<evidence type="ECO:0000313" key="4">
    <source>
        <dbReference type="EMBL" id="KAF2461681.1"/>
    </source>
</evidence>
<dbReference type="EMBL" id="MU001671">
    <property type="protein sequence ID" value="KAF2461681.1"/>
    <property type="molecule type" value="Genomic_DNA"/>
</dbReference>
<dbReference type="OrthoDB" id="1532798at2759"/>
<evidence type="ECO:0000256" key="2">
    <source>
        <dbReference type="ARBA" id="ARBA00038350"/>
    </source>
</evidence>
<dbReference type="InterPro" id="IPR003382">
    <property type="entry name" value="Flavoprotein"/>
</dbReference>
<gene>
    <name evidence="4" type="ORF">BDY21DRAFT_383603</name>
</gene>
<keyword evidence="5" id="KW-1185">Reference proteome</keyword>
<dbReference type="GO" id="GO:0010181">
    <property type="term" value="F:FMN binding"/>
    <property type="evidence" value="ECO:0007669"/>
    <property type="project" value="TreeGrafter"/>
</dbReference>
<dbReference type="PANTHER" id="PTHR14359">
    <property type="entry name" value="HOMO-OLIGOMERIC FLAVIN CONTAINING CYS DECARBOXYLASE FAMILY"/>
    <property type="match status" value="1"/>
</dbReference>
<dbReference type="SUPFAM" id="SSF52507">
    <property type="entry name" value="Homo-oligomeric flavin-containing Cys decarboxylases, HFCD"/>
    <property type="match status" value="1"/>
</dbReference>
<dbReference type="AlphaFoldDB" id="A0A6A6PCH8"/>
<name>A0A6A6PCH8_9PEZI</name>
<dbReference type="GO" id="GO:0015937">
    <property type="term" value="P:coenzyme A biosynthetic process"/>
    <property type="evidence" value="ECO:0007669"/>
    <property type="project" value="UniProtKB-KW"/>
</dbReference>
<dbReference type="GO" id="GO:0071513">
    <property type="term" value="C:phosphopantothenoylcysteine decarboxylase complex"/>
    <property type="evidence" value="ECO:0007669"/>
    <property type="project" value="TreeGrafter"/>
</dbReference>
<protein>
    <submittedName>
        <fullName evidence="4">Phosphopantothenoylcysteine decarboxylase</fullName>
    </submittedName>
</protein>
<comment type="similarity">
    <text evidence="2">Belongs to the HFCD (homooligomeric flavin containing Cys decarboxylase) superfamily.</text>
</comment>
<evidence type="ECO:0000313" key="5">
    <source>
        <dbReference type="Proteomes" id="UP000799766"/>
    </source>
</evidence>
<proteinExistence type="inferred from homology"/>